<keyword evidence="4" id="KW-1185">Reference proteome</keyword>
<evidence type="ECO:0000259" key="2">
    <source>
        <dbReference type="Pfam" id="PF01243"/>
    </source>
</evidence>
<evidence type="ECO:0000313" key="4">
    <source>
        <dbReference type="Proteomes" id="UP000290365"/>
    </source>
</evidence>
<dbReference type="GO" id="GO:0070967">
    <property type="term" value="F:coenzyme F420 binding"/>
    <property type="evidence" value="ECO:0007669"/>
    <property type="project" value="TreeGrafter"/>
</dbReference>
<keyword evidence="1" id="KW-0560">Oxidoreductase</keyword>
<dbReference type="SUPFAM" id="SSF50475">
    <property type="entry name" value="FMN-binding split barrel"/>
    <property type="match status" value="1"/>
</dbReference>
<dbReference type="InterPro" id="IPR012349">
    <property type="entry name" value="Split_barrel_FMN-bd"/>
</dbReference>
<gene>
    <name evidence="3" type="ORF">EPA93_11855</name>
</gene>
<dbReference type="KEGG" id="kbs:EPA93_11855"/>
<dbReference type="OrthoDB" id="162914at2"/>
<dbReference type="RefSeq" id="WP_129887650.1">
    <property type="nucleotide sequence ID" value="NZ_CP035758.1"/>
</dbReference>
<accession>A0A4P6JN01</accession>
<reference evidence="3 4" key="1">
    <citation type="submission" date="2019-01" db="EMBL/GenBank/DDBJ databases">
        <title>Ktedonosporobacter rubrisoli SCAWS-G2.</title>
        <authorList>
            <person name="Huang Y."/>
            <person name="Yan B."/>
        </authorList>
    </citation>
    <scope>NUCLEOTIDE SEQUENCE [LARGE SCALE GENOMIC DNA]</scope>
    <source>
        <strain evidence="3 4">SCAWS-G2</strain>
    </source>
</reference>
<feature type="domain" description="Pyridoxamine 5'-phosphate oxidase N-terminal" evidence="2">
    <location>
        <begin position="19"/>
        <end position="110"/>
    </location>
</feature>
<dbReference type="InterPro" id="IPR019920">
    <property type="entry name" value="F420-binding_dom_put"/>
</dbReference>
<dbReference type="Pfam" id="PF01243">
    <property type="entry name" value="PNPOx_N"/>
    <property type="match status" value="1"/>
</dbReference>
<sequence>MGVLSTQEQTLLKTQVKALASMATLGPQGEPHNSPLWFEWDGTYIKFSLTSTRQKFRNVQRDPRVALSIIDPNDSYHYLEIRGKVARIEDDTDTTFVNTLARKYLGTDAPENVLKEQRITVYVLPQRIFSVLAR</sequence>
<dbReference type="PANTHER" id="PTHR35176">
    <property type="entry name" value="HEME OXYGENASE HI_0854-RELATED"/>
    <property type="match status" value="1"/>
</dbReference>
<dbReference type="EMBL" id="CP035758">
    <property type="protein sequence ID" value="QBD76659.1"/>
    <property type="molecule type" value="Genomic_DNA"/>
</dbReference>
<organism evidence="3 4">
    <name type="scientific">Ktedonosporobacter rubrisoli</name>
    <dbReference type="NCBI Taxonomy" id="2509675"/>
    <lineage>
        <taxon>Bacteria</taxon>
        <taxon>Bacillati</taxon>
        <taxon>Chloroflexota</taxon>
        <taxon>Ktedonobacteria</taxon>
        <taxon>Ktedonobacterales</taxon>
        <taxon>Ktedonosporobacteraceae</taxon>
        <taxon>Ktedonosporobacter</taxon>
    </lineage>
</organism>
<name>A0A4P6JN01_KTERU</name>
<dbReference type="Proteomes" id="UP000290365">
    <property type="component" value="Chromosome"/>
</dbReference>
<dbReference type="InterPro" id="IPR011576">
    <property type="entry name" value="Pyridox_Oxase_N"/>
</dbReference>
<protein>
    <submittedName>
        <fullName evidence="3">PPOX class F420-dependent oxidoreductase</fullName>
    </submittedName>
</protein>
<dbReference type="AlphaFoldDB" id="A0A4P6JN01"/>
<dbReference type="Gene3D" id="2.30.110.10">
    <property type="entry name" value="Electron Transport, Fmn-binding Protein, Chain A"/>
    <property type="match status" value="1"/>
</dbReference>
<dbReference type="NCBIfam" id="TIGR03618">
    <property type="entry name" value="Rv1155_F420"/>
    <property type="match status" value="1"/>
</dbReference>
<dbReference type="PANTHER" id="PTHR35176:SF6">
    <property type="entry name" value="HEME OXYGENASE HI_0854-RELATED"/>
    <property type="match status" value="1"/>
</dbReference>
<dbReference type="GO" id="GO:0016627">
    <property type="term" value="F:oxidoreductase activity, acting on the CH-CH group of donors"/>
    <property type="evidence" value="ECO:0007669"/>
    <property type="project" value="TreeGrafter"/>
</dbReference>
<evidence type="ECO:0000313" key="3">
    <source>
        <dbReference type="EMBL" id="QBD76659.1"/>
    </source>
</evidence>
<evidence type="ECO:0000256" key="1">
    <source>
        <dbReference type="ARBA" id="ARBA00023002"/>
    </source>
</evidence>
<dbReference type="InterPro" id="IPR052019">
    <property type="entry name" value="F420H2_bilvrd_red/Heme_oxyg"/>
</dbReference>
<dbReference type="GO" id="GO:0005829">
    <property type="term" value="C:cytosol"/>
    <property type="evidence" value="ECO:0007669"/>
    <property type="project" value="TreeGrafter"/>
</dbReference>
<proteinExistence type="predicted"/>